<sequence length="327" mass="35866">MSGFSTKVITADGLEFAFALQYQARVVIDALLLPNLAASGDGRIVHLSGAVPSFVMADLDDLQFEKTKFSFWKAILGTHNLSFMFIQEARQRWKDRAVSITAVCVGSTKTKAMSDPNMPFLMRLMGYFGTTAELSAQNVIKVMTTSKISHDDRFGVMWNPKKPEIKSLPVKATTVKQAAVIHTPRKESTKDWENARTAASMISPFIPGTWLSVSVPWAESADNTDGRDAVGRPKGSTAPATWSAKVLFNFALKTAESENGYIQLVLVVIVEQMQYLHIANPTAPPRLRAETIKPLVVALLDSISKVTYARSYKLEPETHINSGGALS</sequence>
<protein>
    <submittedName>
        <fullName evidence="1">Uncharacterized protein</fullName>
    </submittedName>
</protein>
<dbReference type="RefSeq" id="XP_064702952.1">
    <property type="nucleotide sequence ID" value="XM_064850065.1"/>
</dbReference>
<dbReference type="AlphaFoldDB" id="A0AAV9N3D0"/>
<evidence type="ECO:0000313" key="1">
    <source>
        <dbReference type="EMBL" id="KAK5047408.1"/>
    </source>
</evidence>
<dbReference type="InterPro" id="IPR036291">
    <property type="entry name" value="NAD(P)-bd_dom_sf"/>
</dbReference>
<dbReference type="SUPFAM" id="SSF51735">
    <property type="entry name" value="NAD(P)-binding Rossmann-fold domains"/>
    <property type="match status" value="1"/>
</dbReference>
<reference evidence="1 2" key="1">
    <citation type="submission" date="2023-08" db="EMBL/GenBank/DDBJ databases">
        <title>Black Yeasts Isolated from many extreme environments.</title>
        <authorList>
            <person name="Coleine C."/>
            <person name="Stajich J.E."/>
            <person name="Selbmann L."/>
        </authorList>
    </citation>
    <scope>NUCLEOTIDE SEQUENCE [LARGE SCALE GENOMIC DNA]</scope>
    <source>
        <strain evidence="1 2">CCFEE 5792</strain>
    </source>
</reference>
<dbReference type="Gene3D" id="3.40.50.720">
    <property type="entry name" value="NAD(P)-binding Rossmann-like Domain"/>
    <property type="match status" value="1"/>
</dbReference>
<gene>
    <name evidence="1" type="ORF">LTR84_006504</name>
</gene>
<dbReference type="GeneID" id="89974676"/>
<dbReference type="EMBL" id="JAVRRD010000025">
    <property type="protein sequence ID" value="KAK5047408.1"/>
    <property type="molecule type" value="Genomic_DNA"/>
</dbReference>
<keyword evidence="2" id="KW-1185">Reference proteome</keyword>
<comment type="caution">
    <text evidence="1">The sequence shown here is derived from an EMBL/GenBank/DDBJ whole genome shotgun (WGS) entry which is preliminary data.</text>
</comment>
<name>A0AAV9N3D0_9EURO</name>
<evidence type="ECO:0000313" key="2">
    <source>
        <dbReference type="Proteomes" id="UP001358417"/>
    </source>
</evidence>
<dbReference type="Proteomes" id="UP001358417">
    <property type="component" value="Unassembled WGS sequence"/>
</dbReference>
<proteinExistence type="predicted"/>
<accession>A0AAV9N3D0</accession>
<organism evidence="1 2">
    <name type="scientific">Exophiala bonariae</name>
    <dbReference type="NCBI Taxonomy" id="1690606"/>
    <lineage>
        <taxon>Eukaryota</taxon>
        <taxon>Fungi</taxon>
        <taxon>Dikarya</taxon>
        <taxon>Ascomycota</taxon>
        <taxon>Pezizomycotina</taxon>
        <taxon>Eurotiomycetes</taxon>
        <taxon>Chaetothyriomycetidae</taxon>
        <taxon>Chaetothyriales</taxon>
        <taxon>Herpotrichiellaceae</taxon>
        <taxon>Exophiala</taxon>
    </lineage>
</organism>